<accession>A0A9N9HJC1</accession>
<feature type="region of interest" description="Disordered" evidence="1">
    <location>
        <begin position="1"/>
        <end position="20"/>
    </location>
</feature>
<proteinExistence type="predicted"/>
<feature type="non-terminal residue" evidence="2">
    <location>
        <position position="111"/>
    </location>
</feature>
<evidence type="ECO:0000313" key="3">
    <source>
        <dbReference type="Proteomes" id="UP000789375"/>
    </source>
</evidence>
<protein>
    <submittedName>
        <fullName evidence="2">13096_t:CDS:1</fullName>
    </submittedName>
</protein>
<comment type="caution">
    <text evidence="2">The sequence shown here is derived from an EMBL/GenBank/DDBJ whole genome shotgun (WGS) entry which is preliminary data.</text>
</comment>
<reference evidence="2" key="1">
    <citation type="submission" date="2021-06" db="EMBL/GenBank/DDBJ databases">
        <authorList>
            <person name="Kallberg Y."/>
            <person name="Tangrot J."/>
            <person name="Rosling A."/>
        </authorList>
    </citation>
    <scope>NUCLEOTIDE SEQUENCE</scope>
    <source>
        <strain evidence="2">87-6 pot B 2015</strain>
    </source>
</reference>
<keyword evidence="3" id="KW-1185">Reference proteome</keyword>
<organism evidence="2 3">
    <name type="scientific">Funneliformis mosseae</name>
    <name type="common">Endomycorrhizal fungus</name>
    <name type="synonym">Glomus mosseae</name>
    <dbReference type="NCBI Taxonomy" id="27381"/>
    <lineage>
        <taxon>Eukaryota</taxon>
        <taxon>Fungi</taxon>
        <taxon>Fungi incertae sedis</taxon>
        <taxon>Mucoromycota</taxon>
        <taxon>Glomeromycotina</taxon>
        <taxon>Glomeromycetes</taxon>
        <taxon>Glomerales</taxon>
        <taxon>Glomeraceae</taxon>
        <taxon>Funneliformis</taxon>
    </lineage>
</organism>
<evidence type="ECO:0000256" key="1">
    <source>
        <dbReference type="SAM" id="MobiDB-lite"/>
    </source>
</evidence>
<sequence>MSRDSTNNSHQTFTPSTLSTPRQFVDTSTILPNAKLQHIAAEKINSAAKSLAEYQRMIEITTDDSIKVLLSSKIIEEQKNISIQHAQLTKLKRHAEAQSRLAAKKQKLLEE</sequence>
<name>A0A9N9HJC1_FUNMO</name>
<evidence type="ECO:0000313" key="2">
    <source>
        <dbReference type="EMBL" id="CAG8678433.1"/>
    </source>
</evidence>
<dbReference type="Proteomes" id="UP000789375">
    <property type="component" value="Unassembled WGS sequence"/>
</dbReference>
<gene>
    <name evidence="2" type="ORF">FMOSSE_LOCUS12756</name>
</gene>
<dbReference type="AlphaFoldDB" id="A0A9N9HJC1"/>
<dbReference type="EMBL" id="CAJVPP010006460">
    <property type="protein sequence ID" value="CAG8678433.1"/>
    <property type="molecule type" value="Genomic_DNA"/>
</dbReference>